<reference evidence="3" key="1">
    <citation type="submission" date="2020-11" db="EMBL/GenBank/DDBJ databases">
        <authorList>
            <person name="Konstantinou D."/>
            <person name="Gkelis S."/>
            <person name="Popin R."/>
            <person name="Fewer D."/>
            <person name="Sivonen K."/>
        </authorList>
    </citation>
    <scope>NUCLEOTIDE SEQUENCE</scope>
    <source>
        <strain evidence="3">TAU-MAC 1115</strain>
    </source>
</reference>
<dbReference type="RefSeq" id="WP_215610806.1">
    <property type="nucleotide sequence ID" value="NZ_JADOES010000057.1"/>
</dbReference>
<organism evidence="3 4">
    <name type="scientific">Leptothoe spongobia TAU-MAC 1115</name>
    <dbReference type="NCBI Taxonomy" id="1967444"/>
    <lineage>
        <taxon>Bacteria</taxon>
        <taxon>Bacillati</taxon>
        <taxon>Cyanobacteriota</taxon>
        <taxon>Cyanophyceae</taxon>
        <taxon>Nodosilineales</taxon>
        <taxon>Cymatolegaceae</taxon>
        <taxon>Leptothoe</taxon>
        <taxon>Leptothoe spongobia</taxon>
    </lineage>
</organism>
<keyword evidence="4" id="KW-1185">Reference proteome</keyword>
<sequence length="748" mass="84942">MTNLSLLHDGFWGNNLDLIWWTLPRFTPRDNASFIGRNQLRLSTDHNHEPPKVKNGFIILQSDTYNPSDPVDSFLGSQIIDNQAFNVGLGVDVESEAWFKHPIVPGSGAFLFSYEISDTNNDDQVKVMEQQHQNKLISALKEISFSVTGSFDLDHFLQRIVETSINLANASRGAIFLYDESCSKLVMRAEKNNAPELRFMAGYEVDSTKKNKEKIGLPVFAFIQNETLALNSVEQIKSHPAHLGKYTKYSNTECHSLLCIPLKNSNGKAIGVLKLENTLNQEVHLKFSEKTKTCLELIADVATEVIINFKGQVSKIGQSTDLILSNSLGSNSTENLTERLRKIAMSFKEISNAGGVSIRLIEGSRLVCKAAVDHNYQALEKKAYPLPSHVNEDIPMGLTPWIIKIGETINIKTNDKVIAHSQYKATYNTVFYPDGQDNGQTYVGVCDSMYANSNTIDDFCENAANTFINPASIALSKLYLEKSKEEAWRNFTAIMAHRIGTETAIISGGLNYLRKTLKSIIKPRNKSLWKYELEDLENSVENLKIAVRDYTELQKASVAKRQRIDLSKLLDQVKYKIEKLQYYPMDVPFKFWASAREWQDAFNIALLPAYVPEDNQIYRYEVDYVSVERRDIDDYLARSDLSGLSLIDTVNNSNCFNKDNSLGSFKVNCCGLRQYVKKHIDIFSRLAQSIGLFMTFLPCFSFGLQQVHLSVEAKIENITRYRWVKPLIDINFFLKRSYDSLAHCYQYL</sequence>
<gene>
    <name evidence="3" type="ORF">IXB50_20180</name>
</gene>
<evidence type="ECO:0000256" key="1">
    <source>
        <dbReference type="SAM" id="Coils"/>
    </source>
</evidence>
<accession>A0A947GM36</accession>
<evidence type="ECO:0000313" key="4">
    <source>
        <dbReference type="Proteomes" id="UP000717364"/>
    </source>
</evidence>
<dbReference type="InterPro" id="IPR003018">
    <property type="entry name" value="GAF"/>
</dbReference>
<dbReference type="SMART" id="SM00065">
    <property type="entry name" value="GAF"/>
    <property type="match status" value="1"/>
</dbReference>
<evidence type="ECO:0000313" key="3">
    <source>
        <dbReference type="EMBL" id="MBT9317743.1"/>
    </source>
</evidence>
<dbReference type="Proteomes" id="UP000717364">
    <property type="component" value="Unassembled WGS sequence"/>
</dbReference>
<reference evidence="3" key="2">
    <citation type="journal article" date="2021" name="Mar. Drugs">
        <title>Genome Reduction and Secondary Metabolism of the Marine Sponge-Associated Cyanobacterium Leptothoe.</title>
        <authorList>
            <person name="Konstantinou D."/>
            <person name="Popin R.V."/>
            <person name="Fewer D.P."/>
            <person name="Sivonen K."/>
            <person name="Gkelis S."/>
        </authorList>
    </citation>
    <scope>NUCLEOTIDE SEQUENCE</scope>
    <source>
        <strain evidence="3">TAU-MAC 1115</strain>
    </source>
</reference>
<dbReference type="InterPro" id="IPR029016">
    <property type="entry name" value="GAF-like_dom_sf"/>
</dbReference>
<dbReference type="SUPFAM" id="SSF55781">
    <property type="entry name" value="GAF domain-like"/>
    <property type="match status" value="1"/>
</dbReference>
<dbReference type="AlphaFoldDB" id="A0A947GM36"/>
<dbReference type="Gene3D" id="3.30.450.40">
    <property type="match status" value="1"/>
</dbReference>
<dbReference type="Pfam" id="PF01590">
    <property type="entry name" value="GAF"/>
    <property type="match status" value="1"/>
</dbReference>
<feature type="domain" description="GAF" evidence="2">
    <location>
        <begin position="152"/>
        <end position="317"/>
    </location>
</feature>
<protein>
    <submittedName>
        <fullName evidence="3">GAF domain-containing protein</fullName>
    </submittedName>
</protein>
<proteinExistence type="predicted"/>
<feature type="coiled-coil region" evidence="1">
    <location>
        <begin position="526"/>
        <end position="553"/>
    </location>
</feature>
<keyword evidence="1" id="KW-0175">Coiled coil</keyword>
<comment type="caution">
    <text evidence="3">The sequence shown here is derived from an EMBL/GenBank/DDBJ whole genome shotgun (WGS) entry which is preliminary data.</text>
</comment>
<name>A0A947GM36_9CYAN</name>
<evidence type="ECO:0000259" key="2">
    <source>
        <dbReference type="SMART" id="SM00065"/>
    </source>
</evidence>
<dbReference type="EMBL" id="JADOES010000057">
    <property type="protein sequence ID" value="MBT9317743.1"/>
    <property type="molecule type" value="Genomic_DNA"/>
</dbReference>